<sequence>MATSELRLGGLYAKGDIFCMEPPIGELRLLPLPLPLTRIRHDVYLRLKNLALNFDLRILVGERSPSTWDSSNCLTNCPKPICFTHSCTSSTDQSGTCWDNLCGTVSPMRRNA</sequence>
<organism evidence="1 2">
    <name type="scientific">Glossina austeni</name>
    <name type="common">Savannah tsetse fly</name>
    <dbReference type="NCBI Taxonomy" id="7395"/>
    <lineage>
        <taxon>Eukaryota</taxon>
        <taxon>Metazoa</taxon>
        <taxon>Ecdysozoa</taxon>
        <taxon>Arthropoda</taxon>
        <taxon>Hexapoda</taxon>
        <taxon>Insecta</taxon>
        <taxon>Pterygota</taxon>
        <taxon>Neoptera</taxon>
        <taxon>Endopterygota</taxon>
        <taxon>Diptera</taxon>
        <taxon>Brachycera</taxon>
        <taxon>Muscomorpha</taxon>
        <taxon>Hippoboscoidea</taxon>
        <taxon>Glossinidae</taxon>
        <taxon>Glossina</taxon>
    </lineage>
</organism>
<accession>A0A1A9VAP5</accession>
<evidence type="ECO:0000313" key="2">
    <source>
        <dbReference type="Proteomes" id="UP000078200"/>
    </source>
</evidence>
<evidence type="ECO:0000313" key="1">
    <source>
        <dbReference type="EnsemblMetazoa" id="GAUT031248-PA"/>
    </source>
</evidence>
<dbReference type="AlphaFoldDB" id="A0A1A9VAP5"/>
<keyword evidence="2" id="KW-1185">Reference proteome</keyword>
<protein>
    <submittedName>
        <fullName evidence="1">Uncharacterized protein</fullName>
    </submittedName>
</protein>
<proteinExistence type="predicted"/>
<dbReference type="Proteomes" id="UP000078200">
    <property type="component" value="Unassembled WGS sequence"/>
</dbReference>
<dbReference type="EnsemblMetazoa" id="GAUT031248-RA">
    <property type="protein sequence ID" value="GAUT031248-PA"/>
    <property type="gene ID" value="GAUT031248"/>
</dbReference>
<name>A0A1A9VAP5_GLOAU</name>
<dbReference type="VEuPathDB" id="VectorBase:GAUT031248"/>
<reference evidence="1" key="1">
    <citation type="submission" date="2020-05" db="UniProtKB">
        <authorList>
            <consortium name="EnsemblMetazoa"/>
        </authorList>
    </citation>
    <scope>IDENTIFICATION</scope>
    <source>
        <strain evidence="1">TTRI</strain>
    </source>
</reference>